<organism evidence="5 6">
    <name type="scientific">Streptococcus ratti FA-1 = DSM 20564</name>
    <dbReference type="NCBI Taxonomy" id="699248"/>
    <lineage>
        <taxon>Bacteria</taxon>
        <taxon>Bacillati</taxon>
        <taxon>Bacillota</taxon>
        <taxon>Bacilli</taxon>
        <taxon>Lactobacillales</taxon>
        <taxon>Streptococcaceae</taxon>
        <taxon>Streptococcus</taxon>
    </lineage>
</organism>
<dbReference type="SUPFAM" id="SSF52172">
    <property type="entry name" value="CheY-like"/>
    <property type="match status" value="1"/>
</dbReference>
<dbReference type="SMART" id="SM01012">
    <property type="entry name" value="ANTAR"/>
    <property type="match status" value="1"/>
</dbReference>
<evidence type="ECO:0000259" key="3">
    <source>
        <dbReference type="PROSITE" id="PS50110"/>
    </source>
</evidence>
<protein>
    <submittedName>
        <fullName evidence="5">Response regulator receiver/ANTAR domain-containing protein</fullName>
    </submittedName>
</protein>
<dbReference type="Gene3D" id="3.40.50.2300">
    <property type="match status" value="1"/>
</dbReference>
<dbReference type="InterPro" id="IPR008327">
    <property type="entry name" value="Sig_transdc_resp-reg_antiterm"/>
</dbReference>
<dbReference type="RefSeq" id="WP_003087941.1">
    <property type="nucleotide sequence ID" value="NZ_AJTZ01000005.1"/>
</dbReference>
<evidence type="ECO:0000313" key="6">
    <source>
        <dbReference type="Proteomes" id="UP000007815"/>
    </source>
</evidence>
<feature type="modified residue" description="4-aspartylphosphate" evidence="2">
    <location>
        <position position="54"/>
    </location>
</feature>
<dbReference type="PROSITE" id="PS50110">
    <property type="entry name" value="RESPONSE_REGULATORY"/>
    <property type="match status" value="1"/>
</dbReference>
<dbReference type="Pfam" id="PF00072">
    <property type="entry name" value="Response_reg"/>
    <property type="match status" value="1"/>
</dbReference>
<sequence>MKYKVVIADDETIMRLDISEMLNNAGYDVVAQAKDGIEAVKLCEDYRPDLVVMDVKMPLLDGLSAAKQIIGSKYSLSVLLLTAYSEQELVQTASEIGAQGYVVKPIDERSLIPAVELAIANGRKQQELGQQLEKLKGKFEDRKYIDRAKGVLMSKQQLTEDEAYKTLRTIAMEKRLTMSELSRILIGE</sequence>
<evidence type="ECO:0000256" key="1">
    <source>
        <dbReference type="ARBA" id="ARBA00023012"/>
    </source>
</evidence>
<comment type="caution">
    <text evidence="5">The sequence shown here is derived from an EMBL/GenBank/DDBJ whole genome shotgun (WGS) entry which is preliminary data.</text>
</comment>
<dbReference type="SMART" id="SM00448">
    <property type="entry name" value="REC"/>
    <property type="match status" value="1"/>
</dbReference>
<evidence type="ECO:0000256" key="2">
    <source>
        <dbReference type="PROSITE-ProRule" id="PRU00169"/>
    </source>
</evidence>
<dbReference type="InterPro" id="IPR052048">
    <property type="entry name" value="ST_Response_Regulator"/>
</dbReference>
<dbReference type="PROSITE" id="PS50921">
    <property type="entry name" value="ANTAR"/>
    <property type="match status" value="1"/>
</dbReference>
<gene>
    <name evidence="5" type="ORF">SRA_04251</name>
</gene>
<dbReference type="InterPro" id="IPR036388">
    <property type="entry name" value="WH-like_DNA-bd_sf"/>
</dbReference>
<accession>A0ABN0GTX2</accession>
<dbReference type="PANTHER" id="PTHR43228">
    <property type="entry name" value="TWO-COMPONENT RESPONSE REGULATOR"/>
    <property type="match status" value="1"/>
</dbReference>
<evidence type="ECO:0000259" key="4">
    <source>
        <dbReference type="PROSITE" id="PS50921"/>
    </source>
</evidence>
<dbReference type="Proteomes" id="UP000007815">
    <property type="component" value="Unassembled WGS sequence"/>
</dbReference>
<keyword evidence="1" id="KW-0902">Two-component regulatory system</keyword>
<reference evidence="5 6" key="1">
    <citation type="submission" date="2009-12" db="EMBL/GenBank/DDBJ databases">
        <authorList>
            <person name="Lefebure T."/>
            <person name="Cornejo O.E."/>
            <person name="Pavinski Bitar P.D."/>
            <person name="Lang P."/>
            <person name="Stanhope M.J."/>
        </authorList>
    </citation>
    <scope>NUCLEOTIDE SEQUENCE [LARGE SCALE GENOMIC DNA]</scope>
    <source>
        <strain evidence="5 6">FA-1</strain>
    </source>
</reference>
<dbReference type="PIRSF" id="PIRSF036382">
    <property type="entry name" value="RR_antiterm"/>
    <property type="match status" value="1"/>
</dbReference>
<dbReference type="InterPro" id="IPR005561">
    <property type="entry name" value="ANTAR"/>
</dbReference>
<keyword evidence="2" id="KW-0597">Phosphoprotein</keyword>
<dbReference type="EMBL" id="AJTZ01000005">
    <property type="protein sequence ID" value="EJN93718.1"/>
    <property type="molecule type" value="Genomic_DNA"/>
</dbReference>
<name>A0ABN0GTX2_STRRT</name>
<feature type="domain" description="ANTAR" evidence="4">
    <location>
        <begin position="125"/>
        <end position="186"/>
    </location>
</feature>
<feature type="domain" description="Response regulatory" evidence="3">
    <location>
        <begin position="4"/>
        <end position="119"/>
    </location>
</feature>
<dbReference type="PANTHER" id="PTHR43228:SF6">
    <property type="entry name" value="RESPONSE REGULATOR RECEIVER"/>
    <property type="match status" value="1"/>
</dbReference>
<evidence type="ECO:0000313" key="5">
    <source>
        <dbReference type="EMBL" id="EJN93718.1"/>
    </source>
</evidence>
<dbReference type="InterPro" id="IPR001789">
    <property type="entry name" value="Sig_transdc_resp-reg_receiver"/>
</dbReference>
<dbReference type="Gene3D" id="1.10.10.10">
    <property type="entry name" value="Winged helix-like DNA-binding domain superfamily/Winged helix DNA-binding domain"/>
    <property type="match status" value="1"/>
</dbReference>
<dbReference type="Pfam" id="PF03861">
    <property type="entry name" value="ANTAR"/>
    <property type="match status" value="1"/>
</dbReference>
<dbReference type="InterPro" id="IPR011006">
    <property type="entry name" value="CheY-like_superfamily"/>
</dbReference>
<proteinExistence type="predicted"/>
<keyword evidence="6" id="KW-1185">Reference proteome</keyword>